<dbReference type="EMBL" id="CP030759">
    <property type="protein sequence ID" value="AXA34850.1"/>
    <property type="molecule type" value="Genomic_DNA"/>
</dbReference>
<evidence type="ECO:0000256" key="1">
    <source>
        <dbReference type="SAM" id="MobiDB-lite"/>
    </source>
</evidence>
<sequence>MALLKHKKDDPHSKLTALENRIAVCTQYAKLWHDYGRFFSEGLQDRRISEQEEQQFFQIIYLLASNHYRFTQLAGEFFKDGKAVLKVLSDTVSLQYIKSMSDAQFGQLLIDWHTLFIMMNKALGKLKALQPPPEEQTSKKGKSRAAKAAA</sequence>
<protein>
    <submittedName>
        <fullName evidence="2">Uncharacterized protein</fullName>
    </submittedName>
</protein>
<evidence type="ECO:0000313" key="3">
    <source>
        <dbReference type="Proteomes" id="UP000262583"/>
    </source>
</evidence>
<accession>A0A2Z4Y166</accession>
<feature type="compositionally biased region" description="Basic residues" evidence="1">
    <location>
        <begin position="139"/>
        <end position="150"/>
    </location>
</feature>
<organism evidence="2 3">
    <name type="scientific">Sumerlaea chitinivorans</name>
    <dbReference type="NCBI Taxonomy" id="2250252"/>
    <lineage>
        <taxon>Bacteria</taxon>
        <taxon>Candidatus Sumerlaeota</taxon>
        <taxon>Candidatus Sumerlaeia</taxon>
        <taxon>Candidatus Sumerlaeales</taxon>
        <taxon>Candidatus Sumerlaeaceae</taxon>
        <taxon>Candidatus Sumerlaea</taxon>
    </lineage>
</organism>
<gene>
    <name evidence="2" type="ORF">BRCON_0073</name>
</gene>
<name>A0A2Z4Y166_SUMC1</name>
<dbReference type="KEGG" id="schv:BRCON_0073"/>
<feature type="region of interest" description="Disordered" evidence="1">
    <location>
        <begin position="128"/>
        <end position="150"/>
    </location>
</feature>
<dbReference type="AlphaFoldDB" id="A0A2Z4Y166"/>
<evidence type="ECO:0000313" key="2">
    <source>
        <dbReference type="EMBL" id="AXA34850.1"/>
    </source>
</evidence>
<dbReference type="Proteomes" id="UP000262583">
    <property type="component" value="Chromosome"/>
</dbReference>
<proteinExistence type="predicted"/>
<reference evidence="2 3" key="1">
    <citation type="submission" date="2018-05" db="EMBL/GenBank/DDBJ databases">
        <title>A metagenomic window into the 2 km-deep terrestrial subsurface aquifer revealed taxonomically and functionally diverse microbial community comprising novel uncultured bacterial lineages.</title>
        <authorList>
            <person name="Kadnikov V.V."/>
            <person name="Mardanov A.V."/>
            <person name="Beletsky A.V."/>
            <person name="Banks D."/>
            <person name="Pimenov N.V."/>
            <person name="Frank Y.A."/>
            <person name="Karnachuk O.V."/>
            <person name="Ravin N.V."/>
        </authorList>
    </citation>
    <scope>NUCLEOTIDE SEQUENCE [LARGE SCALE GENOMIC DNA]</scope>
    <source>
        <strain evidence="2">BY</strain>
    </source>
</reference>